<keyword evidence="6" id="KW-0679">Respiratory chain</keyword>
<evidence type="ECO:0000256" key="13">
    <source>
        <dbReference type="ARBA" id="ARBA00023075"/>
    </source>
</evidence>
<keyword evidence="12" id="KW-0520">NAD</keyword>
<feature type="transmembrane region" description="Helical" evidence="18">
    <location>
        <begin position="334"/>
        <end position="358"/>
    </location>
</feature>
<keyword evidence="14 21" id="KW-0496">Mitochondrion</keyword>
<reference evidence="21" key="1">
    <citation type="journal article" date="2011" name="Mol. Phylogenet. Evol.">
        <title>Exploring the molecular phylogeny of phasmids with whole mitochondrial genome sequences.</title>
        <authorList>
            <person name="Komoto N."/>
            <person name="Yukuhiro K."/>
            <person name="Ueda K."/>
            <person name="Tomita S."/>
        </authorList>
    </citation>
    <scope>NUCLEOTIDE SEQUENCE</scope>
</reference>
<feature type="transmembrane region" description="Helical" evidence="18">
    <location>
        <begin position="206"/>
        <end position="232"/>
    </location>
</feature>
<dbReference type="GO" id="GO:0005743">
    <property type="term" value="C:mitochondrial inner membrane"/>
    <property type="evidence" value="ECO:0007669"/>
    <property type="project" value="UniProtKB-SubCell"/>
</dbReference>
<geneLocation type="mitochondrion" evidence="21"/>
<evidence type="ECO:0000256" key="5">
    <source>
        <dbReference type="ARBA" id="ARBA00022448"/>
    </source>
</evidence>
<evidence type="ECO:0000256" key="2">
    <source>
        <dbReference type="ARBA" id="ARBA00004448"/>
    </source>
</evidence>
<feature type="transmembrane region" description="Helical" evidence="18">
    <location>
        <begin position="176"/>
        <end position="194"/>
    </location>
</feature>
<dbReference type="PRINTS" id="PR01434">
    <property type="entry name" value="NADHDHGNASE5"/>
</dbReference>
<dbReference type="Pfam" id="PF00361">
    <property type="entry name" value="Proton_antipo_M"/>
    <property type="match status" value="1"/>
</dbReference>
<evidence type="ECO:0000256" key="1">
    <source>
        <dbReference type="ARBA" id="ARBA00003257"/>
    </source>
</evidence>
<keyword evidence="11 18" id="KW-1133">Transmembrane helix</keyword>
<keyword evidence="9" id="KW-1278">Translocase</keyword>
<proteinExistence type="predicted"/>
<keyword evidence="13" id="KW-0830">Ubiquinone</keyword>
<evidence type="ECO:0000256" key="7">
    <source>
        <dbReference type="ARBA" id="ARBA00022692"/>
    </source>
</evidence>
<dbReference type="GO" id="GO:0003954">
    <property type="term" value="F:NADH dehydrogenase activity"/>
    <property type="evidence" value="ECO:0007669"/>
    <property type="project" value="TreeGrafter"/>
</dbReference>
<feature type="transmembrane region" description="Helical" evidence="18">
    <location>
        <begin position="12"/>
        <end position="30"/>
    </location>
</feature>
<evidence type="ECO:0000259" key="19">
    <source>
        <dbReference type="Pfam" id="PF00361"/>
    </source>
</evidence>
<dbReference type="InterPro" id="IPR001750">
    <property type="entry name" value="ND/Mrp_TM"/>
</dbReference>
<keyword evidence="7 18" id="KW-0812">Transmembrane</keyword>
<gene>
    <name evidence="21" type="primary">ND5</name>
</gene>
<dbReference type="PANTHER" id="PTHR42829">
    <property type="entry name" value="NADH-UBIQUINONE OXIDOREDUCTASE CHAIN 5"/>
    <property type="match status" value="1"/>
</dbReference>
<evidence type="ECO:0000256" key="6">
    <source>
        <dbReference type="ARBA" id="ARBA00022660"/>
    </source>
</evidence>
<comment type="catalytic activity">
    <reaction evidence="17">
        <text>a ubiquinone + NADH + 5 H(+)(in) = a ubiquinol + NAD(+) + 4 H(+)(out)</text>
        <dbReference type="Rhea" id="RHEA:29091"/>
        <dbReference type="Rhea" id="RHEA-COMP:9565"/>
        <dbReference type="Rhea" id="RHEA-COMP:9566"/>
        <dbReference type="ChEBI" id="CHEBI:15378"/>
        <dbReference type="ChEBI" id="CHEBI:16389"/>
        <dbReference type="ChEBI" id="CHEBI:17976"/>
        <dbReference type="ChEBI" id="CHEBI:57540"/>
        <dbReference type="ChEBI" id="CHEBI:57945"/>
        <dbReference type="EC" id="7.1.1.2"/>
    </reaction>
</comment>
<organism evidence="21">
    <name type="scientific">Pulchriphyllium giganteum</name>
    <dbReference type="NCBI Taxonomy" id="591861"/>
    <lineage>
        <taxon>Eukaryota</taxon>
        <taxon>Metazoa</taxon>
        <taxon>Ecdysozoa</taxon>
        <taxon>Arthropoda</taxon>
        <taxon>Hexapoda</taxon>
        <taxon>Insecta</taxon>
        <taxon>Pterygota</taxon>
        <taxon>Neoptera</taxon>
        <taxon>Polyneoptera</taxon>
        <taxon>Phasmatodea</taxon>
        <taxon>Verophasmatodea</taxon>
        <taxon>Areolatae</taxon>
        <taxon>Phyllioidea</taxon>
        <taxon>Phylliidae</taxon>
        <taxon>Phylliinae</taxon>
        <taxon>Phylliini</taxon>
        <taxon>Pulchriphyllium</taxon>
    </lineage>
</organism>
<feature type="transmembrane region" description="Helical" evidence="18">
    <location>
        <begin position="487"/>
        <end position="513"/>
    </location>
</feature>
<dbReference type="EC" id="7.1.1.2" evidence="3"/>
<evidence type="ECO:0000313" key="21">
    <source>
        <dbReference type="EMBL" id="BAJ24459.1"/>
    </source>
</evidence>
<feature type="transmembrane region" description="Helical" evidence="18">
    <location>
        <begin position="455"/>
        <end position="475"/>
    </location>
</feature>
<evidence type="ECO:0000256" key="3">
    <source>
        <dbReference type="ARBA" id="ARBA00012944"/>
    </source>
</evidence>
<evidence type="ECO:0000256" key="4">
    <source>
        <dbReference type="ARBA" id="ARBA00021096"/>
    </source>
</evidence>
<evidence type="ECO:0000256" key="15">
    <source>
        <dbReference type="ARBA" id="ARBA00023136"/>
    </source>
</evidence>
<feature type="transmembrane region" description="Helical" evidence="18">
    <location>
        <begin position="111"/>
        <end position="131"/>
    </location>
</feature>
<dbReference type="InterPro" id="IPR003945">
    <property type="entry name" value="NU5C-like"/>
</dbReference>
<evidence type="ECO:0000256" key="14">
    <source>
        <dbReference type="ARBA" id="ARBA00023128"/>
    </source>
</evidence>
<feature type="transmembrane region" description="Helical" evidence="18">
    <location>
        <begin position="50"/>
        <end position="74"/>
    </location>
</feature>
<feature type="transmembrane region" description="Helical" evidence="18">
    <location>
        <begin position="420"/>
        <end position="443"/>
    </location>
</feature>
<keyword evidence="15 18" id="KW-0472">Membrane</keyword>
<evidence type="ECO:0000256" key="12">
    <source>
        <dbReference type="ARBA" id="ARBA00023027"/>
    </source>
</evidence>
<evidence type="ECO:0000256" key="18">
    <source>
        <dbReference type="SAM" id="Phobius"/>
    </source>
</evidence>
<dbReference type="GO" id="GO:0008137">
    <property type="term" value="F:NADH dehydrogenase (ubiquinone) activity"/>
    <property type="evidence" value="ECO:0007669"/>
    <property type="project" value="UniProtKB-EC"/>
</dbReference>
<evidence type="ECO:0000256" key="8">
    <source>
        <dbReference type="ARBA" id="ARBA00022792"/>
    </source>
</evidence>
<comment type="function">
    <text evidence="1">Core subunit of the mitochondrial membrane respiratory chain NADH dehydrogenase (Complex I) that is believed to belong to the minimal assembly required for catalysis. Complex I functions in the transfer of electrons from NADH to the respiratory chain. The immediate electron acceptor for the enzyme is believed to be ubiquinone.</text>
</comment>
<comment type="subcellular location">
    <subcellularLocation>
        <location evidence="2">Mitochondrion inner membrane</location>
        <topology evidence="2">Multi-pass membrane protein</topology>
    </subcellularLocation>
</comment>
<feature type="domain" description="NADH dehydrogenase subunit 5 C-terminal" evidence="20">
    <location>
        <begin position="394"/>
        <end position="571"/>
    </location>
</feature>
<feature type="transmembrane region" description="Helical" evidence="18">
    <location>
        <begin position="86"/>
        <end position="105"/>
    </location>
</feature>
<dbReference type="AlphaFoldDB" id="E2RUS5"/>
<keyword evidence="5" id="KW-0813">Transport</keyword>
<keyword evidence="10" id="KW-0249">Electron transport</keyword>
<evidence type="ECO:0000256" key="17">
    <source>
        <dbReference type="ARBA" id="ARBA00049551"/>
    </source>
</evidence>
<evidence type="ECO:0000259" key="20">
    <source>
        <dbReference type="Pfam" id="PF06455"/>
    </source>
</evidence>
<keyword evidence="8" id="KW-0999">Mitochondrion inner membrane</keyword>
<name>E2RUS5_9NEOP</name>
<dbReference type="InterPro" id="IPR010934">
    <property type="entry name" value="NADH_DH_su5_C"/>
</dbReference>
<dbReference type="PANTHER" id="PTHR42829:SF2">
    <property type="entry name" value="NADH-UBIQUINONE OXIDOREDUCTASE CHAIN 5"/>
    <property type="match status" value="1"/>
</dbReference>
<feature type="transmembrane region" description="Helical" evidence="18">
    <location>
        <begin position="525"/>
        <end position="543"/>
    </location>
</feature>
<feature type="transmembrane region" description="Helical" evidence="18">
    <location>
        <begin position="244"/>
        <end position="266"/>
    </location>
</feature>
<dbReference type="Pfam" id="PF06455">
    <property type="entry name" value="NADH5_C"/>
    <property type="match status" value="1"/>
</dbReference>
<feature type="transmembrane region" description="Helical" evidence="18">
    <location>
        <begin position="152"/>
        <end position="170"/>
    </location>
</feature>
<sequence length="572" mass="66367">MLSYWFCFVLKGYLFLISLLSFFFGVYFLLNDIVYFFEYELFMFNSVQFVMTLLFDWISLIFMGLVIFISSLIIYYSEDYMSGDLFFDRFIILVLLFVFSMVFMILSPNLISILLGWDGLGLVSYCLVVYYQNISSFNSGMITALSNRVGDSMLLMSISWLFSYGSWNYFMYVDFFFINFDFNLISLLIIIASLTKSAQLPFSAWLPLAMAAPTPVSSLVHSSTLVTAGVYLLIRFNPLYVDGYFSSFLMFISLITMFMAGFCANFEFDLSKIIAFSTLSQLGLMMFILSFGCIYLAYFHLLVHALFKASLFMCSGGIIHNFNNCQDIRFLGNLLIQMPLICVCIIISSLCLCGIPFLSGFYSKDLILDSFSMGWSSVFSYLFLYISAGLTVSYSIRLIYYLMISDFCFSSFHCCFDISWIMLFTISLMVGFSVFGGCFLMWVLFPSPYLVLLPFYMKLMILFFCFSGVLVGYYVGIYNMNDLMLNYYFKGVFMFFGNMWFLPFFSVSVTYYFLKSGFVINVVDYGWFELLGGQGFSLIIFCFSKFNQFIQNSIFNLFLILILFWFFFLFFF</sequence>
<feature type="transmembrane region" description="Helical" evidence="18">
    <location>
        <begin position="378"/>
        <end position="400"/>
    </location>
</feature>
<protein>
    <recommendedName>
        <fullName evidence="4">NADH-ubiquinone oxidoreductase chain 5</fullName>
        <ecNumber evidence="3">7.1.1.2</ecNumber>
    </recommendedName>
    <alternativeName>
        <fullName evidence="16">NADH dehydrogenase subunit 5</fullName>
    </alternativeName>
</protein>
<feature type="transmembrane region" description="Helical" evidence="18">
    <location>
        <begin position="273"/>
        <end position="299"/>
    </location>
</feature>
<evidence type="ECO:0000256" key="11">
    <source>
        <dbReference type="ARBA" id="ARBA00022989"/>
    </source>
</evidence>
<dbReference type="EMBL" id="AB477461">
    <property type="protein sequence ID" value="BAJ24459.1"/>
    <property type="molecule type" value="Genomic_DNA"/>
</dbReference>
<evidence type="ECO:0000256" key="10">
    <source>
        <dbReference type="ARBA" id="ARBA00022982"/>
    </source>
</evidence>
<accession>E2RUS5</accession>
<evidence type="ECO:0000256" key="9">
    <source>
        <dbReference type="ARBA" id="ARBA00022967"/>
    </source>
</evidence>
<evidence type="ECO:0000256" key="16">
    <source>
        <dbReference type="ARBA" id="ARBA00031027"/>
    </source>
</evidence>
<feature type="domain" description="NADH:quinone oxidoreductase/Mrp antiporter transmembrane" evidence="19">
    <location>
        <begin position="107"/>
        <end position="390"/>
    </location>
</feature>
<dbReference type="GO" id="GO:0015990">
    <property type="term" value="P:electron transport coupled proton transport"/>
    <property type="evidence" value="ECO:0007669"/>
    <property type="project" value="TreeGrafter"/>
</dbReference>
<feature type="transmembrane region" description="Helical" evidence="18">
    <location>
        <begin position="555"/>
        <end position="571"/>
    </location>
</feature>
<dbReference type="GO" id="GO:0042773">
    <property type="term" value="P:ATP synthesis coupled electron transport"/>
    <property type="evidence" value="ECO:0007669"/>
    <property type="project" value="InterPro"/>
</dbReference>